<evidence type="ECO:0000313" key="4">
    <source>
        <dbReference type="Proteomes" id="UP001318860"/>
    </source>
</evidence>
<dbReference type="SUPFAM" id="SSF50965">
    <property type="entry name" value="Galactose oxidase, central domain"/>
    <property type="match status" value="1"/>
</dbReference>
<organism evidence="3 4">
    <name type="scientific">Rehmannia glutinosa</name>
    <name type="common">Chinese foxglove</name>
    <dbReference type="NCBI Taxonomy" id="99300"/>
    <lineage>
        <taxon>Eukaryota</taxon>
        <taxon>Viridiplantae</taxon>
        <taxon>Streptophyta</taxon>
        <taxon>Embryophyta</taxon>
        <taxon>Tracheophyta</taxon>
        <taxon>Spermatophyta</taxon>
        <taxon>Magnoliopsida</taxon>
        <taxon>eudicotyledons</taxon>
        <taxon>Gunneridae</taxon>
        <taxon>Pentapetalae</taxon>
        <taxon>asterids</taxon>
        <taxon>lamiids</taxon>
        <taxon>Lamiales</taxon>
        <taxon>Orobanchaceae</taxon>
        <taxon>Rehmannieae</taxon>
        <taxon>Rehmannia</taxon>
    </lineage>
</organism>
<dbReference type="InterPro" id="IPR017451">
    <property type="entry name" value="F-box-assoc_interact_dom"/>
</dbReference>
<comment type="caution">
    <text evidence="3">The sequence shown here is derived from an EMBL/GenBank/DDBJ whole genome shotgun (WGS) entry which is preliminary data.</text>
</comment>
<dbReference type="Gene3D" id="2.120.10.80">
    <property type="entry name" value="Kelch-type beta propeller"/>
    <property type="match status" value="1"/>
</dbReference>
<dbReference type="SMART" id="SM00256">
    <property type="entry name" value="FBOX"/>
    <property type="match status" value="1"/>
</dbReference>
<accession>A0ABR0W442</accession>
<dbReference type="Pfam" id="PF00646">
    <property type="entry name" value="F-box"/>
    <property type="match status" value="1"/>
</dbReference>
<dbReference type="InterPro" id="IPR036047">
    <property type="entry name" value="F-box-like_dom_sf"/>
</dbReference>
<dbReference type="PANTHER" id="PTHR31672">
    <property type="entry name" value="BNACNNG10540D PROTEIN"/>
    <property type="match status" value="1"/>
</dbReference>
<reference evidence="3" key="2">
    <citation type="submission" date="2024-01" db="EMBL/GenBank/DDBJ databases">
        <authorList>
            <person name="Ma L."/>
        </authorList>
    </citation>
    <scope>NUCLEOTIDE SEQUENCE</scope>
    <source>
        <strain evidence="3">DH-2019</strain>
        <tissue evidence="3">Leaves</tissue>
    </source>
</reference>
<feature type="domain" description="F-box" evidence="1">
    <location>
        <begin position="3"/>
        <end position="49"/>
    </location>
</feature>
<dbReference type="InterPro" id="IPR001810">
    <property type="entry name" value="F-box_dom"/>
</dbReference>
<dbReference type="Gene3D" id="1.20.1280.50">
    <property type="match status" value="1"/>
</dbReference>
<dbReference type="Pfam" id="PF07734">
    <property type="entry name" value="FBA_1"/>
    <property type="match status" value="1"/>
</dbReference>
<dbReference type="Proteomes" id="UP001318860">
    <property type="component" value="Unassembled WGS sequence"/>
</dbReference>
<keyword evidence="4" id="KW-1185">Reference proteome</keyword>
<sequence length="347" mass="40026">MTEANRRRIPPEIVEEILCKLPVMSLNRFRCVSKSWQSLISDHCFVRKHLSHAAEPNNLSQKALILHNTAGSGNWKIHASYDGLLCIHVDRSVYIWNPCLKTHRKICDGLICTCSFGFGYDSRRDDYKLCKLSYLWRQKITETEVYSLGSGSWTKCDNFPQHYSPHYSTSVFINGSIHWLALGEKPKPYSFALISFDLSDNKYREVPLPECWLKYPHNSLDVKLCVLKGMLCVIVDWKSCFVLWAMKDYNLDQKSWTKILDIPLDLDLAFSVYYILADVKPFYMYENGEVLIGVSSERGTELLICKDNSVLFRQIIFPRQSLIGHGFVHVESLISPLPLENGEQQIN</sequence>
<proteinExistence type="predicted"/>
<dbReference type="PANTHER" id="PTHR31672:SF13">
    <property type="entry name" value="F-BOX PROTEIN CPR30-LIKE"/>
    <property type="match status" value="1"/>
</dbReference>
<protein>
    <recommendedName>
        <fullName evidence="1">F-box domain-containing protein</fullName>
    </recommendedName>
</protein>
<evidence type="ECO:0000313" key="2">
    <source>
        <dbReference type="EMBL" id="KAK6141196.1"/>
    </source>
</evidence>
<name>A0ABR0W442_REHGL</name>
<dbReference type="EMBL" id="JABTTQ020000168">
    <property type="protein sequence ID" value="KAK6141196.1"/>
    <property type="molecule type" value="Genomic_DNA"/>
</dbReference>
<dbReference type="InterPro" id="IPR006527">
    <property type="entry name" value="F-box-assoc_dom_typ1"/>
</dbReference>
<evidence type="ECO:0000259" key="1">
    <source>
        <dbReference type="PROSITE" id="PS50181"/>
    </source>
</evidence>
<gene>
    <name evidence="3" type="ORF">DH2020_022771</name>
    <name evidence="2" type="ORF">DH2020_025056</name>
</gene>
<dbReference type="InterPro" id="IPR015915">
    <property type="entry name" value="Kelch-typ_b-propeller"/>
</dbReference>
<dbReference type="EMBL" id="JABTTQ020000013">
    <property type="protein sequence ID" value="KAK6142423.1"/>
    <property type="molecule type" value="Genomic_DNA"/>
</dbReference>
<dbReference type="InterPro" id="IPR011043">
    <property type="entry name" value="Gal_Oxase/kelch_b-propeller"/>
</dbReference>
<dbReference type="SUPFAM" id="SSF81383">
    <property type="entry name" value="F-box domain"/>
    <property type="match status" value="1"/>
</dbReference>
<reference evidence="3 4" key="1">
    <citation type="journal article" date="2021" name="Comput. Struct. Biotechnol. J.">
        <title>De novo genome assembly of the potent medicinal plant Rehmannia glutinosa using nanopore technology.</title>
        <authorList>
            <person name="Ma L."/>
            <person name="Dong C."/>
            <person name="Song C."/>
            <person name="Wang X."/>
            <person name="Zheng X."/>
            <person name="Niu Y."/>
            <person name="Chen S."/>
            <person name="Feng W."/>
        </authorList>
    </citation>
    <scope>NUCLEOTIDE SEQUENCE [LARGE SCALE GENOMIC DNA]</scope>
    <source>
        <strain evidence="3">DH-2019</strain>
    </source>
</reference>
<dbReference type="InterPro" id="IPR050796">
    <property type="entry name" value="SCF_F-box_component"/>
</dbReference>
<dbReference type="NCBIfam" id="TIGR01640">
    <property type="entry name" value="F_box_assoc_1"/>
    <property type="match status" value="1"/>
</dbReference>
<evidence type="ECO:0000313" key="3">
    <source>
        <dbReference type="EMBL" id="KAK6142423.1"/>
    </source>
</evidence>
<dbReference type="PROSITE" id="PS50181">
    <property type="entry name" value="FBOX"/>
    <property type="match status" value="1"/>
</dbReference>
<dbReference type="CDD" id="cd22157">
    <property type="entry name" value="F-box_AtFBW1-like"/>
    <property type="match status" value="1"/>
</dbReference>